<dbReference type="Proteomes" id="UP000325081">
    <property type="component" value="Unassembled WGS sequence"/>
</dbReference>
<organism evidence="1 2">
    <name type="scientific">Striga asiatica</name>
    <name type="common">Asiatic witchweed</name>
    <name type="synonym">Buchnera asiatica</name>
    <dbReference type="NCBI Taxonomy" id="4170"/>
    <lineage>
        <taxon>Eukaryota</taxon>
        <taxon>Viridiplantae</taxon>
        <taxon>Streptophyta</taxon>
        <taxon>Embryophyta</taxon>
        <taxon>Tracheophyta</taxon>
        <taxon>Spermatophyta</taxon>
        <taxon>Magnoliopsida</taxon>
        <taxon>eudicotyledons</taxon>
        <taxon>Gunneridae</taxon>
        <taxon>Pentapetalae</taxon>
        <taxon>asterids</taxon>
        <taxon>lamiids</taxon>
        <taxon>Lamiales</taxon>
        <taxon>Orobanchaceae</taxon>
        <taxon>Buchnereae</taxon>
        <taxon>Striga</taxon>
    </lineage>
</organism>
<reference evidence="2" key="1">
    <citation type="journal article" date="2019" name="Curr. Biol.">
        <title>Genome Sequence of Striga asiatica Provides Insight into the Evolution of Plant Parasitism.</title>
        <authorList>
            <person name="Yoshida S."/>
            <person name="Kim S."/>
            <person name="Wafula E.K."/>
            <person name="Tanskanen J."/>
            <person name="Kim Y.M."/>
            <person name="Honaas L."/>
            <person name="Yang Z."/>
            <person name="Spallek T."/>
            <person name="Conn C.E."/>
            <person name="Ichihashi Y."/>
            <person name="Cheong K."/>
            <person name="Cui S."/>
            <person name="Der J.P."/>
            <person name="Gundlach H."/>
            <person name="Jiao Y."/>
            <person name="Hori C."/>
            <person name="Ishida J.K."/>
            <person name="Kasahara H."/>
            <person name="Kiba T."/>
            <person name="Kim M.S."/>
            <person name="Koo N."/>
            <person name="Laohavisit A."/>
            <person name="Lee Y.H."/>
            <person name="Lumba S."/>
            <person name="McCourt P."/>
            <person name="Mortimer J.C."/>
            <person name="Mutuku J.M."/>
            <person name="Nomura T."/>
            <person name="Sasaki-Sekimoto Y."/>
            <person name="Seto Y."/>
            <person name="Wang Y."/>
            <person name="Wakatake T."/>
            <person name="Sakakibara H."/>
            <person name="Demura T."/>
            <person name="Yamaguchi S."/>
            <person name="Yoneyama K."/>
            <person name="Manabe R.I."/>
            <person name="Nelson D.C."/>
            <person name="Schulman A.H."/>
            <person name="Timko M.P."/>
            <person name="dePamphilis C.W."/>
            <person name="Choi D."/>
            <person name="Shirasu K."/>
        </authorList>
    </citation>
    <scope>NUCLEOTIDE SEQUENCE [LARGE SCALE GENOMIC DNA]</scope>
    <source>
        <strain evidence="2">cv. UVA1</strain>
    </source>
</reference>
<accession>A0A5A7QKB1</accession>
<dbReference type="OrthoDB" id="777898at2759"/>
<dbReference type="InterPro" id="IPR025322">
    <property type="entry name" value="PADRE_dom"/>
</dbReference>
<keyword evidence="2" id="KW-1185">Reference proteome</keyword>
<evidence type="ECO:0000313" key="1">
    <source>
        <dbReference type="EMBL" id="GER44351.1"/>
    </source>
</evidence>
<evidence type="ECO:0000313" key="2">
    <source>
        <dbReference type="Proteomes" id="UP000325081"/>
    </source>
</evidence>
<gene>
    <name evidence="1" type="ORF">STAS_21260</name>
</gene>
<proteinExistence type="predicted"/>
<dbReference type="Pfam" id="PF14009">
    <property type="entry name" value="PADRE"/>
    <property type="match status" value="1"/>
</dbReference>
<protein>
    <submittedName>
        <fullName evidence="1">S-adenosylmethionine synthase</fullName>
    </submittedName>
</protein>
<sequence>MGNMSSCIHPPQPDTAKLVDLRRKTVRRVVVPAAAAELMIEDPGYVISPLNGFRLSAMKADESLAGGRVYVLVPVCRANGKLSESDMVEIESICGKKGRRRCGSKVVPEVSGDCGGGFVGNLNQYRVRQWKPALEPIYERME</sequence>
<dbReference type="PANTHER" id="PTHR33052">
    <property type="entry name" value="DUF4228 DOMAIN PROTEIN-RELATED"/>
    <property type="match status" value="1"/>
</dbReference>
<comment type="caution">
    <text evidence="1">The sequence shown here is derived from an EMBL/GenBank/DDBJ whole genome shotgun (WGS) entry which is preliminary data.</text>
</comment>
<name>A0A5A7QKB1_STRAF</name>
<dbReference type="EMBL" id="BKCP01006915">
    <property type="protein sequence ID" value="GER44351.1"/>
    <property type="molecule type" value="Genomic_DNA"/>
</dbReference>
<dbReference type="AlphaFoldDB" id="A0A5A7QKB1"/>